<feature type="transmembrane region" description="Helical" evidence="10">
    <location>
        <begin position="6"/>
        <end position="31"/>
    </location>
</feature>
<evidence type="ECO:0000256" key="8">
    <source>
        <dbReference type="ARBA" id="ARBA00023209"/>
    </source>
</evidence>
<evidence type="ECO:0000256" key="3">
    <source>
        <dbReference type="ARBA" id="ARBA00022679"/>
    </source>
</evidence>
<keyword evidence="2 10" id="KW-0444">Lipid biosynthesis</keyword>
<dbReference type="EMBL" id="DWXG01000003">
    <property type="protein sequence ID" value="HJB96987.1"/>
    <property type="molecule type" value="Genomic_DNA"/>
</dbReference>
<reference evidence="11" key="2">
    <citation type="submission" date="2021-04" db="EMBL/GenBank/DDBJ databases">
        <authorList>
            <person name="Gilroy R."/>
        </authorList>
    </citation>
    <scope>NUCLEOTIDE SEQUENCE</scope>
    <source>
        <strain evidence="11">CHK185-1770</strain>
    </source>
</reference>
<organism evidence="11 12">
    <name type="scientific">Candidatus Acutalibacter pullicola</name>
    <dbReference type="NCBI Taxonomy" id="2838417"/>
    <lineage>
        <taxon>Bacteria</taxon>
        <taxon>Bacillati</taxon>
        <taxon>Bacillota</taxon>
        <taxon>Clostridia</taxon>
        <taxon>Eubacteriales</taxon>
        <taxon>Acutalibacteraceae</taxon>
        <taxon>Acutalibacter</taxon>
    </lineage>
</organism>
<evidence type="ECO:0000256" key="4">
    <source>
        <dbReference type="ARBA" id="ARBA00022692"/>
    </source>
</evidence>
<evidence type="ECO:0000256" key="6">
    <source>
        <dbReference type="ARBA" id="ARBA00023098"/>
    </source>
</evidence>
<feature type="transmembrane region" description="Helical" evidence="10">
    <location>
        <begin position="97"/>
        <end position="115"/>
    </location>
</feature>
<dbReference type="NCBIfam" id="TIGR00023">
    <property type="entry name" value="glycerol-3-phosphate 1-O-acyltransferase PlsY"/>
    <property type="match status" value="1"/>
</dbReference>
<dbReference type="GO" id="GO:0008654">
    <property type="term" value="P:phospholipid biosynthetic process"/>
    <property type="evidence" value="ECO:0007669"/>
    <property type="project" value="UniProtKB-UniRule"/>
</dbReference>
<dbReference type="SMART" id="SM01207">
    <property type="entry name" value="G3P_acyltransf"/>
    <property type="match status" value="1"/>
</dbReference>
<name>A0A9D2MT15_9FIRM</name>
<feature type="transmembrane region" description="Helical" evidence="10">
    <location>
        <begin position="189"/>
        <end position="209"/>
    </location>
</feature>
<keyword evidence="9 10" id="KW-1208">Phospholipid metabolism</keyword>
<comment type="similarity">
    <text evidence="10">Belongs to the PlsY family.</text>
</comment>
<feature type="transmembrane region" description="Helical" evidence="10">
    <location>
        <begin position="127"/>
        <end position="149"/>
    </location>
</feature>
<comment type="pathway">
    <text evidence="10">Lipid metabolism; phospholipid metabolism.</text>
</comment>
<feature type="transmembrane region" description="Helical" evidence="10">
    <location>
        <begin position="155"/>
        <end position="177"/>
    </location>
</feature>
<evidence type="ECO:0000313" key="11">
    <source>
        <dbReference type="EMBL" id="HJB96987.1"/>
    </source>
</evidence>
<dbReference type="PANTHER" id="PTHR30309">
    <property type="entry name" value="INNER MEMBRANE PROTEIN YGIH"/>
    <property type="match status" value="1"/>
</dbReference>
<protein>
    <recommendedName>
        <fullName evidence="10">Glycerol-3-phosphate acyltransferase</fullName>
    </recommendedName>
    <alternativeName>
        <fullName evidence="10">Acyl-PO4 G3P acyltransferase</fullName>
    </alternativeName>
    <alternativeName>
        <fullName evidence="10">Acyl-phosphate--glycerol-3-phosphate acyltransferase</fullName>
    </alternativeName>
    <alternativeName>
        <fullName evidence="10">G3P acyltransferase</fullName>
        <shortName evidence="10">GPAT</shortName>
        <ecNumber evidence="10">2.3.1.275</ecNumber>
    </alternativeName>
    <alternativeName>
        <fullName evidence="10">Lysophosphatidic acid synthase</fullName>
        <shortName evidence="10">LPA synthase</shortName>
    </alternativeName>
</protein>
<evidence type="ECO:0000256" key="7">
    <source>
        <dbReference type="ARBA" id="ARBA00023136"/>
    </source>
</evidence>
<comment type="catalytic activity">
    <reaction evidence="10">
        <text>an acyl phosphate + sn-glycerol 3-phosphate = a 1-acyl-sn-glycero-3-phosphate + phosphate</text>
        <dbReference type="Rhea" id="RHEA:34075"/>
        <dbReference type="ChEBI" id="CHEBI:43474"/>
        <dbReference type="ChEBI" id="CHEBI:57597"/>
        <dbReference type="ChEBI" id="CHEBI:57970"/>
        <dbReference type="ChEBI" id="CHEBI:59918"/>
        <dbReference type="EC" id="2.3.1.275"/>
    </reaction>
</comment>
<dbReference type="HAMAP" id="MF_01043">
    <property type="entry name" value="PlsY"/>
    <property type="match status" value="1"/>
</dbReference>
<comment type="subcellular location">
    <subcellularLocation>
        <location evidence="10">Cell membrane</location>
        <topology evidence="10">Multi-pass membrane protein</topology>
    </subcellularLocation>
</comment>
<dbReference type="GO" id="GO:0043772">
    <property type="term" value="F:acyl-phosphate glycerol-3-phosphate acyltransferase activity"/>
    <property type="evidence" value="ECO:0007669"/>
    <property type="project" value="UniProtKB-UniRule"/>
</dbReference>
<evidence type="ECO:0000313" key="12">
    <source>
        <dbReference type="Proteomes" id="UP000826793"/>
    </source>
</evidence>
<dbReference type="AlphaFoldDB" id="A0A9D2MT15"/>
<dbReference type="Pfam" id="PF02660">
    <property type="entry name" value="G3P_acyltransf"/>
    <property type="match status" value="1"/>
</dbReference>
<keyword evidence="6 10" id="KW-0443">Lipid metabolism</keyword>
<evidence type="ECO:0000256" key="9">
    <source>
        <dbReference type="ARBA" id="ARBA00023264"/>
    </source>
</evidence>
<evidence type="ECO:0000256" key="5">
    <source>
        <dbReference type="ARBA" id="ARBA00022989"/>
    </source>
</evidence>
<dbReference type="InterPro" id="IPR003811">
    <property type="entry name" value="G3P_acylTferase_PlsY"/>
</dbReference>
<proteinExistence type="inferred from homology"/>
<dbReference type="GO" id="GO:0005886">
    <property type="term" value="C:plasma membrane"/>
    <property type="evidence" value="ECO:0007669"/>
    <property type="project" value="UniProtKB-SubCell"/>
</dbReference>
<keyword evidence="1 10" id="KW-1003">Cell membrane</keyword>
<keyword evidence="3 10" id="KW-0808">Transferase</keyword>
<feature type="transmembrane region" description="Helical" evidence="10">
    <location>
        <begin position="58"/>
        <end position="85"/>
    </location>
</feature>
<dbReference type="EC" id="2.3.1.275" evidence="10"/>
<accession>A0A9D2MT15</accession>
<dbReference type="Proteomes" id="UP000826793">
    <property type="component" value="Unassembled WGS sequence"/>
</dbReference>
<evidence type="ECO:0000256" key="10">
    <source>
        <dbReference type="HAMAP-Rule" id="MF_01043"/>
    </source>
</evidence>
<keyword evidence="5 10" id="KW-1133">Transmembrane helix</keyword>
<keyword evidence="8 10" id="KW-0594">Phospholipid biosynthesis</keyword>
<keyword evidence="7 10" id="KW-0472">Membrane</keyword>
<keyword evidence="4 10" id="KW-0812">Transmembrane</keyword>
<sequence>MGYELLALALTALAGYLLGSINWSIILTWLFKDREDIREFGSGNAGMTNVLRTVGKKAAVLTFAGDFLKCVVALLLSQAFVALLAPESVEFYGVARYVAGVACVLGHIFPIYYGFRGGKGVVTSAAMIALTDWRVFLLVLLTFAIVFAAKRIVSLASVVCAALYPVFTFLFLFLVEFSGSPLANHGDRSLAYVLFATAASLFIGLTVVVKHKANIGRLLRGEEKPITLGKGKR</sequence>
<dbReference type="PANTHER" id="PTHR30309:SF0">
    <property type="entry name" value="GLYCEROL-3-PHOSPHATE ACYLTRANSFERASE-RELATED"/>
    <property type="match status" value="1"/>
</dbReference>
<gene>
    <name evidence="10 11" type="primary">plsY</name>
    <name evidence="11" type="ORF">H9710_00205</name>
</gene>
<comment type="function">
    <text evidence="10">Catalyzes the transfer of an acyl group from acyl-phosphate (acyl-PO(4)) to glycerol-3-phosphate (G3P) to form lysophosphatidic acid (LPA). This enzyme utilizes acyl-phosphate as fatty acyl donor, but not acyl-CoA or acyl-ACP.</text>
</comment>
<comment type="subunit">
    <text evidence="10">Probably interacts with PlsX.</text>
</comment>
<keyword evidence="11" id="KW-0012">Acyltransferase</keyword>
<reference evidence="11" key="1">
    <citation type="journal article" date="2021" name="PeerJ">
        <title>Extensive microbial diversity within the chicken gut microbiome revealed by metagenomics and culture.</title>
        <authorList>
            <person name="Gilroy R."/>
            <person name="Ravi A."/>
            <person name="Getino M."/>
            <person name="Pursley I."/>
            <person name="Horton D.L."/>
            <person name="Alikhan N.F."/>
            <person name="Baker D."/>
            <person name="Gharbi K."/>
            <person name="Hall N."/>
            <person name="Watson M."/>
            <person name="Adriaenssens E.M."/>
            <person name="Foster-Nyarko E."/>
            <person name="Jarju S."/>
            <person name="Secka A."/>
            <person name="Antonio M."/>
            <person name="Oren A."/>
            <person name="Chaudhuri R.R."/>
            <person name="La Ragione R."/>
            <person name="Hildebrand F."/>
            <person name="Pallen M.J."/>
        </authorList>
    </citation>
    <scope>NUCLEOTIDE SEQUENCE</scope>
    <source>
        <strain evidence="11">CHK185-1770</strain>
    </source>
</reference>
<comment type="caution">
    <text evidence="11">The sequence shown here is derived from an EMBL/GenBank/DDBJ whole genome shotgun (WGS) entry which is preliminary data.</text>
</comment>
<evidence type="ECO:0000256" key="1">
    <source>
        <dbReference type="ARBA" id="ARBA00022475"/>
    </source>
</evidence>
<evidence type="ECO:0000256" key="2">
    <source>
        <dbReference type="ARBA" id="ARBA00022516"/>
    </source>
</evidence>